<dbReference type="Proteomes" id="UP001198182">
    <property type="component" value="Unassembled WGS sequence"/>
</dbReference>
<dbReference type="AlphaFoldDB" id="A0AAE3ECV6"/>
<organism evidence="2 3">
    <name type="scientific">Hominifimenecus microfluidus</name>
    <dbReference type="NCBI Taxonomy" id="2885348"/>
    <lineage>
        <taxon>Bacteria</taxon>
        <taxon>Bacillati</taxon>
        <taxon>Bacillota</taxon>
        <taxon>Clostridia</taxon>
        <taxon>Lachnospirales</taxon>
        <taxon>Lachnospiraceae</taxon>
        <taxon>Hominifimenecus</taxon>
    </lineage>
</organism>
<comment type="caution">
    <text evidence="2">The sequence shown here is derived from an EMBL/GenBank/DDBJ whole genome shotgun (WGS) entry which is preliminary data.</text>
</comment>
<feature type="transmembrane region" description="Helical" evidence="1">
    <location>
        <begin position="132"/>
        <end position="151"/>
    </location>
</feature>
<keyword evidence="1" id="KW-0472">Membrane</keyword>
<keyword evidence="3" id="KW-1185">Reference proteome</keyword>
<evidence type="ECO:0000256" key="1">
    <source>
        <dbReference type="SAM" id="Phobius"/>
    </source>
</evidence>
<evidence type="ECO:0000313" key="3">
    <source>
        <dbReference type="Proteomes" id="UP001198182"/>
    </source>
</evidence>
<name>A0AAE3ECV6_9FIRM</name>
<keyword evidence="1" id="KW-0812">Transmembrane</keyword>
<evidence type="ECO:0000313" key="2">
    <source>
        <dbReference type="EMBL" id="MCC2232354.1"/>
    </source>
</evidence>
<dbReference type="Pfam" id="PF22564">
    <property type="entry name" value="HAAS"/>
    <property type="match status" value="1"/>
</dbReference>
<dbReference type="EMBL" id="JAJEQR010000062">
    <property type="protein sequence ID" value="MCC2232354.1"/>
    <property type="molecule type" value="Genomic_DNA"/>
</dbReference>
<reference evidence="2" key="1">
    <citation type="submission" date="2021-10" db="EMBL/GenBank/DDBJ databases">
        <title>Anaerobic single-cell dispensing facilitates the cultivation of human gut bacteria.</title>
        <authorList>
            <person name="Afrizal A."/>
        </authorList>
    </citation>
    <scope>NUCLEOTIDE SEQUENCE</scope>
    <source>
        <strain evidence="2">CLA-AA-H215</strain>
    </source>
</reference>
<proteinExistence type="predicted"/>
<accession>A0AAE3ECV6</accession>
<dbReference type="RefSeq" id="WP_308454762.1">
    <property type="nucleotide sequence ID" value="NZ_JAJEQR010000062.1"/>
</dbReference>
<protein>
    <submittedName>
        <fullName evidence="2">DUF1700 domain-containing protein</fullName>
    </submittedName>
</protein>
<feature type="transmembrane region" description="Helical" evidence="1">
    <location>
        <begin position="107"/>
        <end position="126"/>
    </location>
</feature>
<keyword evidence="1" id="KW-1133">Transmembrane helix</keyword>
<sequence>MNTGEFLSRLEDALRGKVSNQVIEANLQYYRDYITGEIRKGRTEEQVMDDLGDPRLIARTIIETQGGSGAGAGSGSSSASGYSYSQQAERSSYRSEKKVRRIQPWKVYLILILIIVVIFVIIGTVFSLAFRILLSPVFWALVMIGFAVQIFRGRR</sequence>
<gene>
    <name evidence="2" type="ORF">LKD81_15370</name>
</gene>